<dbReference type="Proteomes" id="UP001434883">
    <property type="component" value="Unassembled WGS sequence"/>
</dbReference>
<evidence type="ECO:0000256" key="1">
    <source>
        <dbReference type="SAM" id="Phobius"/>
    </source>
</evidence>
<name>A0ABV0QD97_9TELE</name>
<keyword evidence="1" id="KW-0812">Transmembrane</keyword>
<keyword evidence="1" id="KW-1133">Transmembrane helix</keyword>
<reference evidence="2 3" key="1">
    <citation type="submission" date="2021-06" db="EMBL/GenBank/DDBJ databases">
        <authorList>
            <person name="Palmer J.M."/>
        </authorList>
    </citation>
    <scope>NUCLEOTIDE SEQUENCE [LARGE SCALE GENOMIC DNA]</scope>
    <source>
        <strain evidence="2 3">XC_2019</strain>
        <tissue evidence="2">Muscle</tissue>
    </source>
</reference>
<sequence>MGQPRKSPVDRWQFLISATVCFSSPGFFFLISALHCQLSWPPCMFMCYRSAVRQRTAELICLTGAEERFVRATAPCWRSDASEVFRSLVPRSDQTLSNSDS</sequence>
<accession>A0ABV0QD97</accession>
<keyword evidence="3" id="KW-1185">Reference proteome</keyword>
<evidence type="ECO:0008006" key="4">
    <source>
        <dbReference type="Google" id="ProtNLM"/>
    </source>
</evidence>
<organism evidence="2 3">
    <name type="scientific">Xenoophorus captivus</name>
    <dbReference type="NCBI Taxonomy" id="1517983"/>
    <lineage>
        <taxon>Eukaryota</taxon>
        <taxon>Metazoa</taxon>
        <taxon>Chordata</taxon>
        <taxon>Craniata</taxon>
        <taxon>Vertebrata</taxon>
        <taxon>Euteleostomi</taxon>
        <taxon>Actinopterygii</taxon>
        <taxon>Neopterygii</taxon>
        <taxon>Teleostei</taxon>
        <taxon>Neoteleostei</taxon>
        <taxon>Acanthomorphata</taxon>
        <taxon>Ovalentaria</taxon>
        <taxon>Atherinomorphae</taxon>
        <taxon>Cyprinodontiformes</taxon>
        <taxon>Goodeidae</taxon>
        <taxon>Xenoophorus</taxon>
    </lineage>
</organism>
<gene>
    <name evidence="2" type="ORF">XENOCAPTIV_013821</name>
</gene>
<comment type="caution">
    <text evidence="2">The sequence shown here is derived from an EMBL/GenBank/DDBJ whole genome shotgun (WGS) entry which is preliminary data.</text>
</comment>
<evidence type="ECO:0000313" key="3">
    <source>
        <dbReference type="Proteomes" id="UP001434883"/>
    </source>
</evidence>
<proteinExistence type="predicted"/>
<protein>
    <recommendedName>
        <fullName evidence="4">Secreted protein</fullName>
    </recommendedName>
</protein>
<keyword evidence="1" id="KW-0472">Membrane</keyword>
<feature type="transmembrane region" description="Helical" evidence="1">
    <location>
        <begin position="12"/>
        <end position="34"/>
    </location>
</feature>
<evidence type="ECO:0000313" key="2">
    <source>
        <dbReference type="EMBL" id="MEQ2193789.1"/>
    </source>
</evidence>
<dbReference type="EMBL" id="JAHRIN010008690">
    <property type="protein sequence ID" value="MEQ2193789.1"/>
    <property type="molecule type" value="Genomic_DNA"/>
</dbReference>